<evidence type="ECO:0000313" key="2">
    <source>
        <dbReference type="Proteomes" id="UP000675880"/>
    </source>
</evidence>
<comment type="caution">
    <text evidence="1">The sequence shown here is derived from an EMBL/GenBank/DDBJ whole genome shotgun (WGS) entry which is preliminary data.</text>
</comment>
<accession>A0ABM8RG47</accession>
<dbReference type="Proteomes" id="UP000675880">
    <property type="component" value="Unassembled WGS sequence"/>
</dbReference>
<evidence type="ECO:0000313" key="1">
    <source>
        <dbReference type="EMBL" id="CAE6751000.1"/>
    </source>
</evidence>
<dbReference type="EMBL" id="CAJNBJ010000016">
    <property type="protein sequence ID" value="CAE6751000.1"/>
    <property type="molecule type" value="Genomic_DNA"/>
</dbReference>
<gene>
    <name evidence="1" type="ORF">NSPZN2_30170</name>
</gene>
<protein>
    <submittedName>
        <fullName evidence="1">Uncharacterized protein</fullName>
    </submittedName>
</protein>
<organism evidence="1 2">
    <name type="scientific">Nitrospira defluvii</name>
    <dbReference type="NCBI Taxonomy" id="330214"/>
    <lineage>
        <taxon>Bacteria</taxon>
        <taxon>Pseudomonadati</taxon>
        <taxon>Nitrospirota</taxon>
        <taxon>Nitrospiria</taxon>
        <taxon>Nitrospirales</taxon>
        <taxon>Nitrospiraceae</taxon>
        <taxon>Nitrospira</taxon>
    </lineage>
</organism>
<proteinExistence type="predicted"/>
<reference evidence="1 2" key="1">
    <citation type="submission" date="2021-02" db="EMBL/GenBank/DDBJ databases">
        <authorList>
            <person name="Han P."/>
        </authorList>
    </citation>
    <scope>NUCLEOTIDE SEQUENCE [LARGE SCALE GENOMIC DNA]</scope>
    <source>
        <strain evidence="1">Candidatus Nitrospira sp. ZN2</strain>
    </source>
</reference>
<name>A0ABM8RG47_9BACT</name>
<sequence length="57" mass="6303">MYCLESIHPATPLLCACVLKLGQARHKVTHQSKYILGLPKVLSAPILRGIFHSATFE</sequence>
<keyword evidence="2" id="KW-1185">Reference proteome</keyword>